<dbReference type="InterPro" id="IPR029063">
    <property type="entry name" value="SAM-dependent_MTases_sf"/>
</dbReference>
<keyword evidence="3" id="KW-1185">Reference proteome</keyword>
<proteinExistence type="predicted"/>
<dbReference type="STRING" id="715226.ABI_39670"/>
<keyword evidence="2" id="KW-0489">Methyltransferase</keyword>
<dbReference type="EMBL" id="GL883080">
    <property type="protein sequence ID" value="EGF89551.1"/>
    <property type="molecule type" value="Genomic_DNA"/>
</dbReference>
<dbReference type="GO" id="GO:0032259">
    <property type="term" value="P:methylation"/>
    <property type="evidence" value="ECO:0007669"/>
    <property type="project" value="UniProtKB-KW"/>
</dbReference>
<dbReference type="HOGENOM" id="CLU_072291_1_0_5"/>
<reference evidence="3" key="1">
    <citation type="submission" date="2011-03" db="EMBL/GenBank/DDBJ databases">
        <title>Draft genome sequence of Brevundimonas diminuta.</title>
        <authorList>
            <person name="Brown P.J.B."/>
            <person name="Buechlein A."/>
            <person name="Hemmerich C."/>
            <person name="Brun Y.V."/>
        </authorList>
    </citation>
    <scope>NUCLEOTIDE SEQUENCE [LARGE SCALE GENOMIC DNA]</scope>
    <source>
        <strain evidence="3">C19</strain>
    </source>
</reference>
<dbReference type="Pfam" id="PF13489">
    <property type="entry name" value="Methyltransf_23"/>
    <property type="match status" value="1"/>
</dbReference>
<name>F4QS31_9CAUL</name>
<protein>
    <submittedName>
        <fullName evidence="2">Methyltransferase domain protein</fullName>
    </submittedName>
</protein>
<dbReference type="SUPFAM" id="SSF53335">
    <property type="entry name" value="S-adenosyl-L-methionine-dependent methyltransferases"/>
    <property type="match status" value="1"/>
</dbReference>
<evidence type="ECO:0000313" key="3">
    <source>
        <dbReference type="Proteomes" id="UP000006512"/>
    </source>
</evidence>
<gene>
    <name evidence="2" type="ORF">ABI_39670</name>
</gene>
<evidence type="ECO:0000313" key="2">
    <source>
        <dbReference type="EMBL" id="EGF89551.1"/>
    </source>
</evidence>
<sequence length="237" mass="25621">MPALASPDCAADASLDTRVSAAVARADRPADQRERDAVRKAEIDFLLSHVKPGDHVLDIGAGQGYATYLLSAAVCDGKVVSQNPQSWVDFYKMGPARDALAAARPNVSLMTADFTAMPAPAEPYDVIFMGMVYHDTYNHQPADYNVQTFVALLKSQLKPGGVVIITDHDTAAGVGIDQTNTLHRIEKARVVADFKAAGFELAHDSPVLETTEDHSKNVFDPAVRGQTDRMALVFKRP</sequence>
<dbReference type="eggNOG" id="COG4798">
    <property type="taxonomic scope" value="Bacteria"/>
</dbReference>
<organism evidence="2 3">
    <name type="scientific">Asticcacaulis biprosthecium C19</name>
    <dbReference type="NCBI Taxonomy" id="715226"/>
    <lineage>
        <taxon>Bacteria</taxon>
        <taxon>Pseudomonadati</taxon>
        <taxon>Pseudomonadota</taxon>
        <taxon>Alphaproteobacteria</taxon>
        <taxon>Caulobacterales</taxon>
        <taxon>Caulobacteraceae</taxon>
        <taxon>Asticcacaulis</taxon>
    </lineage>
</organism>
<dbReference type="Gene3D" id="3.40.50.150">
    <property type="entry name" value="Vaccinia Virus protein VP39"/>
    <property type="match status" value="1"/>
</dbReference>
<dbReference type="PANTHER" id="PTHR43861">
    <property type="entry name" value="TRANS-ACONITATE 2-METHYLTRANSFERASE-RELATED"/>
    <property type="match status" value="1"/>
</dbReference>
<dbReference type="Proteomes" id="UP000006512">
    <property type="component" value="Unassembled WGS sequence"/>
</dbReference>
<dbReference type="AlphaFoldDB" id="F4QS31"/>
<keyword evidence="1 2" id="KW-0808">Transferase</keyword>
<accession>F4QS31</accession>
<dbReference type="PANTHER" id="PTHR43861:SF3">
    <property type="entry name" value="PUTATIVE (AFU_ORTHOLOGUE AFUA_2G14390)-RELATED"/>
    <property type="match status" value="1"/>
</dbReference>
<dbReference type="GO" id="GO:0008168">
    <property type="term" value="F:methyltransferase activity"/>
    <property type="evidence" value="ECO:0007669"/>
    <property type="project" value="UniProtKB-KW"/>
</dbReference>
<dbReference type="CDD" id="cd02440">
    <property type="entry name" value="AdoMet_MTases"/>
    <property type="match status" value="1"/>
</dbReference>
<evidence type="ECO:0000256" key="1">
    <source>
        <dbReference type="ARBA" id="ARBA00022679"/>
    </source>
</evidence>